<reference evidence="1" key="1">
    <citation type="submission" date="2019-08" db="EMBL/GenBank/DDBJ databases">
        <authorList>
            <person name="Kucharzyk K."/>
            <person name="Murdoch R.W."/>
            <person name="Higgins S."/>
            <person name="Loffler F."/>
        </authorList>
    </citation>
    <scope>NUCLEOTIDE SEQUENCE</scope>
</reference>
<organism evidence="1">
    <name type="scientific">bioreactor metagenome</name>
    <dbReference type="NCBI Taxonomy" id="1076179"/>
    <lineage>
        <taxon>unclassified sequences</taxon>
        <taxon>metagenomes</taxon>
        <taxon>ecological metagenomes</taxon>
    </lineage>
</organism>
<comment type="caution">
    <text evidence="1">The sequence shown here is derived from an EMBL/GenBank/DDBJ whole genome shotgun (WGS) entry which is preliminary data.</text>
</comment>
<gene>
    <name evidence="1" type="ORF">SDC9_113917</name>
</gene>
<sequence length="86" mass="9604">MLINVAAAMNCAIDVIDVDKPNPSIKRMFENNKIFLRPKISDNLPKSNVDTAPATAGKAISQEKRFIPFSWLIMTGKAMLRALMNR</sequence>
<protein>
    <submittedName>
        <fullName evidence="1">Uncharacterized protein</fullName>
    </submittedName>
</protein>
<name>A0A645BP78_9ZZZZ</name>
<accession>A0A645BP78</accession>
<proteinExistence type="predicted"/>
<dbReference type="EMBL" id="VSSQ01021426">
    <property type="protein sequence ID" value="MPM67002.1"/>
    <property type="molecule type" value="Genomic_DNA"/>
</dbReference>
<dbReference type="AlphaFoldDB" id="A0A645BP78"/>
<evidence type="ECO:0000313" key="1">
    <source>
        <dbReference type="EMBL" id="MPM67002.1"/>
    </source>
</evidence>